<evidence type="ECO:0000256" key="1">
    <source>
        <dbReference type="ARBA" id="ARBA00023015"/>
    </source>
</evidence>
<evidence type="ECO:0000313" key="6">
    <source>
        <dbReference type="Proteomes" id="UP000321058"/>
    </source>
</evidence>
<evidence type="ECO:0000313" key="5">
    <source>
        <dbReference type="EMBL" id="GEP52931.1"/>
    </source>
</evidence>
<organism evidence="5 6">
    <name type="scientific">Reyranella soli</name>
    <dbReference type="NCBI Taxonomy" id="1230389"/>
    <lineage>
        <taxon>Bacteria</taxon>
        <taxon>Pseudomonadati</taxon>
        <taxon>Pseudomonadota</taxon>
        <taxon>Alphaproteobacteria</taxon>
        <taxon>Hyphomicrobiales</taxon>
        <taxon>Reyranellaceae</taxon>
        <taxon>Reyranella</taxon>
    </lineage>
</organism>
<dbReference type="InterPro" id="IPR050204">
    <property type="entry name" value="AraC_XylS_family_regulators"/>
</dbReference>
<name>A0A512N2V8_9HYPH</name>
<protein>
    <recommendedName>
        <fullName evidence="4">HTH araC/xylS-type domain-containing protein</fullName>
    </recommendedName>
</protein>
<evidence type="ECO:0000259" key="4">
    <source>
        <dbReference type="PROSITE" id="PS01124"/>
    </source>
</evidence>
<evidence type="ECO:0000256" key="3">
    <source>
        <dbReference type="ARBA" id="ARBA00023163"/>
    </source>
</evidence>
<dbReference type="OrthoDB" id="9802263at2"/>
<sequence>MNSPTSLLPDIEDLMPDVERAQQYIGAHLDDAMTVGDVAAAAGVAHRTLYKHFHDTRGTSPMRYARDCRFAEVREALLQACPQDTVTTIAVQWGFCHLGRFSVEYRRRYGERPSETLRRGCPA</sequence>
<evidence type="ECO:0000256" key="2">
    <source>
        <dbReference type="ARBA" id="ARBA00023125"/>
    </source>
</evidence>
<dbReference type="InterPro" id="IPR009057">
    <property type="entry name" value="Homeodomain-like_sf"/>
</dbReference>
<dbReference type="EMBL" id="BKAJ01000003">
    <property type="protein sequence ID" value="GEP52931.1"/>
    <property type="molecule type" value="Genomic_DNA"/>
</dbReference>
<dbReference type="GO" id="GO:0003700">
    <property type="term" value="F:DNA-binding transcription factor activity"/>
    <property type="evidence" value="ECO:0007669"/>
    <property type="project" value="InterPro"/>
</dbReference>
<feature type="domain" description="HTH araC/xylS-type" evidence="4">
    <location>
        <begin position="19"/>
        <end position="119"/>
    </location>
</feature>
<dbReference type="InterPro" id="IPR018060">
    <property type="entry name" value="HTH_AraC"/>
</dbReference>
<dbReference type="PANTHER" id="PTHR46796:SF12">
    <property type="entry name" value="HTH-TYPE DNA-BINDING TRANSCRIPTIONAL ACTIVATOR EUTR"/>
    <property type="match status" value="1"/>
</dbReference>
<comment type="caution">
    <text evidence="5">The sequence shown here is derived from an EMBL/GenBank/DDBJ whole genome shotgun (WGS) entry which is preliminary data.</text>
</comment>
<keyword evidence="1" id="KW-0805">Transcription regulation</keyword>
<dbReference type="Proteomes" id="UP000321058">
    <property type="component" value="Unassembled WGS sequence"/>
</dbReference>
<dbReference type="PANTHER" id="PTHR46796">
    <property type="entry name" value="HTH-TYPE TRANSCRIPTIONAL ACTIVATOR RHAS-RELATED"/>
    <property type="match status" value="1"/>
</dbReference>
<gene>
    <name evidence="5" type="ORF">RSO01_00970</name>
</gene>
<keyword evidence="6" id="KW-1185">Reference proteome</keyword>
<keyword evidence="3" id="KW-0804">Transcription</keyword>
<dbReference type="Gene3D" id="1.10.10.60">
    <property type="entry name" value="Homeodomain-like"/>
    <property type="match status" value="1"/>
</dbReference>
<dbReference type="PROSITE" id="PS01124">
    <property type="entry name" value="HTH_ARAC_FAMILY_2"/>
    <property type="match status" value="1"/>
</dbReference>
<reference evidence="5 6" key="1">
    <citation type="submission" date="2019-07" db="EMBL/GenBank/DDBJ databases">
        <title>Whole genome shotgun sequence of Reyranella soli NBRC 108950.</title>
        <authorList>
            <person name="Hosoyama A."/>
            <person name="Uohara A."/>
            <person name="Ohji S."/>
            <person name="Ichikawa N."/>
        </authorList>
    </citation>
    <scope>NUCLEOTIDE SEQUENCE [LARGE SCALE GENOMIC DNA]</scope>
    <source>
        <strain evidence="5 6">NBRC 108950</strain>
    </source>
</reference>
<dbReference type="AlphaFoldDB" id="A0A512N2V8"/>
<dbReference type="SMART" id="SM00342">
    <property type="entry name" value="HTH_ARAC"/>
    <property type="match status" value="1"/>
</dbReference>
<keyword evidence="2" id="KW-0238">DNA-binding</keyword>
<proteinExistence type="predicted"/>
<accession>A0A512N2V8</accession>
<dbReference type="Pfam" id="PF12833">
    <property type="entry name" value="HTH_18"/>
    <property type="match status" value="1"/>
</dbReference>
<dbReference type="SUPFAM" id="SSF46689">
    <property type="entry name" value="Homeodomain-like"/>
    <property type="match status" value="2"/>
</dbReference>
<dbReference type="GO" id="GO:0043565">
    <property type="term" value="F:sequence-specific DNA binding"/>
    <property type="evidence" value="ECO:0007669"/>
    <property type="project" value="InterPro"/>
</dbReference>